<sequence length="309" mass="35826">MAEKKISVMIPTYNCAHLLQKTIESVLDQDLGEELMQIEVIDDCSSDNPEQIVKDFGKGRVRFFRQEKNVRHVKNFQTAIQRAEGEIIHLLHGDDYVLPGFYEAMLKMYADHPEIKACFSRNYSVNGAGDIIHSSSLMQETNGVLKDFFSLEVTDQFIQTPSITVKKEVYQTIGTFNPTLSWTEDWEMWARIAKHYPMGYITAPLACYRVHDTSSTSQKKITGENVLDLIRLKKILMNHCDTNELREKCKNSLNRIIFEFAIKNYVAASKVDKALTRKHLIMLIKYAPNFKSKVYHVLIYIRMFLFYKS</sequence>
<keyword evidence="3" id="KW-1185">Reference proteome</keyword>
<gene>
    <name evidence="2" type="ORF">GCM10022388_00190</name>
</gene>
<evidence type="ECO:0000313" key="2">
    <source>
        <dbReference type="EMBL" id="GAA4039660.1"/>
    </source>
</evidence>
<evidence type="ECO:0000259" key="1">
    <source>
        <dbReference type="Pfam" id="PF00535"/>
    </source>
</evidence>
<organism evidence="2 3">
    <name type="scientific">Flavobacterium chungnamense</name>
    <dbReference type="NCBI Taxonomy" id="706182"/>
    <lineage>
        <taxon>Bacteria</taxon>
        <taxon>Pseudomonadati</taxon>
        <taxon>Bacteroidota</taxon>
        <taxon>Flavobacteriia</taxon>
        <taxon>Flavobacteriales</taxon>
        <taxon>Flavobacteriaceae</taxon>
        <taxon>Flavobacterium</taxon>
    </lineage>
</organism>
<dbReference type="Gene3D" id="3.90.550.10">
    <property type="entry name" value="Spore Coat Polysaccharide Biosynthesis Protein SpsA, Chain A"/>
    <property type="match status" value="1"/>
</dbReference>
<dbReference type="PANTHER" id="PTHR22916">
    <property type="entry name" value="GLYCOSYLTRANSFERASE"/>
    <property type="match status" value="1"/>
</dbReference>
<dbReference type="InterPro" id="IPR001173">
    <property type="entry name" value="Glyco_trans_2-like"/>
</dbReference>
<dbReference type="Pfam" id="PF00535">
    <property type="entry name" value="Glycos_transf_2"/>
    <property type="match status" value="1"/>
</dbReference>
<reference evidence="3" key="1">
    <citation type="journal article" date="2019" name="Int. J. Syst. Evol. Microbiol.">
        <title>The Global Catalogue of Microorganisms (GCM) 10K type strain sequencing project: providing services to taxonomists for standard genome sequencing and annotation.</title>
        <authorList>
            <consortium name="The Broad Institute Genomics Platform"/>
            <consortium name="The Broad Institute Genome Sequencing Center for Infectious Disease"/>
            <person name="Wu L."/>
            <person name="Ma J."/>
        </authorList>
    </citation>
    <scope>NUCLEOTIDE SEQUENCE [LARGE SCALE GENOMIC DNA]</scope>
    <source>
        <strain evidence="3">JCM 17068</strain>
    </source>
</reference>
<comment type="caution">
    <text evidence="2">The sequence shown here is derived from an EMBL/GenBank/DDBJ whole genome shotgun (WGS) entry which is preliminary data.</text>
</comment>
<dbReference type="InterPro" id="IPR029044">
    <property type="entry name" value="Nucleotide-diphossugar_trans"/>
</dbReference>
<feature type="domain" description="Glycosyltransferase 2-like" evidence="1">
    <location>
        <begin position="7"/>
        <end position="136"/>
    </location>
</feature>
<dbReference type="RefSeq" id="WP_345088826.1">
    <property type="nucleotide sequence ID" value="NZ_BAABCS010000002.1"/>
</dbReference>
<dbReference type="PANTHER" id="PTHR22916:SF3">
    <property type="entry name" value="UDP-GLCNAC:BETAGAL BETA-1,3-N-ACETYLGLUCOSAMINYLTRANSFERASE-LIKE PROTEIN 1"/>
    <property type="match status" value="1"/>
</dbReference>
<proteinExistence type="predicted"/>
<dbReference type="Proteomes" id="UP001500426">
    <property type="component" value="Unassembled WGS sequence"/>
</dbReference>
<name>A0ABP7UBG2_9FLAO</name>
<protein>
    <submittedName>
        <fullName evidence="2">Glycosyltransferase</fullName>
    </submittedName>
</protein>
<accession>A0ABP7UBG2</accession>
<evidence type="ECO:0000313" key="3">
    <source>
        <dbReference type="Proteomes" id="UP001500426"/>
    </source>
</evidence>
<dbReference type="SUPFAM" id="SSF53448">
    <property type="entry name" value="Nucleotide-diphospho-sugar transferases"/>
    <property type="match status" value="1"/>
</dbReference>
<dbReference type="EMBL" id="BAABCS010000002">
    <property type="protein sequence ID" value="GAA4039660.1"/>
    <property type="molecule type" value="Genomic_DNA"/>
</dbReference>